<feature type="chain" id="PRO_5045639438" description="Extracellular membrane protein CFEM domain-containing protein" evidence="1">
    <location>
        <begin position="21"/>
        <end position="86"/>
    </location>
</feature>
<evidence type="ECO:0008006" key="4">
    <source>
        <dbReference type="Google" id="ProtNLM"/>
    </source>
</evidence>
<proteinExistence type="predicted"/>
<gene>
    <name evidence="2" type="ORF">PT974_00704</name>
</gene>
<accession>A0ABR0T2T0</accession>
<keyword evidence="3" id="KW-1185">Reference proteome</keyword>
<keyword evidence="1" id="KW-0732">Signal</keyword>
<dbReference type="EMBL" id="JAVFKD010000001">
    <property type="protein sequence ID" value="KAK5998325.1"/>
    <property type="molecule type" value="Genomic_DNA"/>
</dbReference>
<sequence>MHFLKLVAIVTAAAVPLTEACKCINQKTKQAFVEGTSRCCRTTGGSFQGDDCNAHSIKDDLDTFDGCCEDLKDNYFDPFKSDCKYK</sequence>
<organism evidence="2 3">
    <name type="scientific">Cladobotryum mycophilum</name>
    <dbReference type="NCBI Taxonomy" id="491253"/>
    <lineage>
        <taxon>Eukaryota</taxon>
        <taxon>Fungi</taxon>
        <taxon>Dikarya</taxon>
        <taxon>Ascomycota</taxon>
        <taxon>Pezizomycotina</taxon>
        <taxon>Sordariomycetes</taxon>
        <taxon>Hypocreomycetidae</taxon>
        <taxon>Hypocreales</taxon>
        <taxon>Hypocreaceae</taxon>
        <taxon>Cladobotryum</taxon>
    </lineage>
</organism>
<comment type="caution">
    <text evidence="2">The sequence shown here is derived from an EMBL/GenBank/DDBJ whole genome shotgun (WGS) entry which is preliminary data.</text>
</comment>
<evidence type="ECO:0000256" key="1">
    <source>
        <dbReference type="SAM" id="SignalP"/>
    </source>
</evidence>
<name>A0ABR0T2T0_9HYPO</name>
<evidence type="ECO:0000313" key="2">
    <source>
        <dbReference type="EMBL" id="KAK5998325.1"/>
    </source>
</evidence>
<dbReference type="Proteomes" id="UP001338125">
    <property type="component" value="Unassembled WGS sequence"/>
</dbReference>
<feature type="signal peptide" evidence="1">
    <location>
        <begin position="1"/>
        <end position="20"/>
    </location>
</feature>
<evidence type="ECO:0000313" key="3">
    <source>
        <dbReference type="Proteomes" id="UP001338125"/>
    </source>
</evidence>
<protein>
    <recommendedName>
        <fullName evidence="4">Extracellular membrane protein CFEM domain-containing protein</fullName>
    </recommendedName>
</protein>
<reference evidence="2 3" key="1">
    <citation type="submission" date="2024-01" db="EMBL/GenBank/DDBJ databases">
        <title>Complete genome of Cladobotryum mycophilum ATHUM6906.</title>
        <authorList>
            <person name="Christinaki A.C."/>
            <person name="Myridakis A.I."/>
            <person name="Kouvelis V.N."/>
        </authorList>
    </citation>
    <scope>NUCLEOTIDE SEQUENCE [LARGE SCALE GENOMIC DNA]</scope>
    <source>
        <strain evidence="2 3">ATHUM6906</strain>
    </source>
</reference>